<proteinExistence type="predicted"/>
<evidence type="ECO:0000256" key="1">
    <source>
        <dbReference type="SAM" id="Phobius"/>
    </source>
</evidence>
<protein>
    <submittedName>
        <fullName evidence="2">Uncharacterized protein</fullName>
    </submittedName>
</protein>
<keyword evidence="1" id="KW-0812">Transmembrane</keyword>
<reference evidence="2" key="1">
    <citation type="submission" date="2019-11" db="EMBL/GenBank/DDBJ databases">
        <authorList>
            <person name="Feng L."/>
        </authorList>
    </citation>
    <scope>NUCLEOTIDE SEQUENCE</scope>
    <source>
        <strain evidence="2">RgnavusLFYP36</strain>
    </source>
</reference>
<organism evidence="2">
    <name type="scientific">Mediterraneibacter gnavus</name>
    <name type="common">Ruminococcus gnavus</name>
    <dbReference type="NCBI Taxonomy" id="33038"/>
    <lineage>
        <taxon>Bacteria</taxon>
        <taxon>Bacillati</taxon>
        <taxon>Bacillota</taxon>
        <taxon>Clostridia</taxon>
        <taxon>Lachnospirales</taxon>
        <taxon>Lachnospiraceae</taxon>
        <taxon>Mediterraneibacter</taxon>
    </lineage>
</organism>
<keyword evidence="1" id="KW-1133">Transmembrane helix</keyword>
<dbReference type="AlphaFoldDB" id="A0A6N3BFU1"/>
<gene>
    <name evidence="2" type="ORF">RGLFYP36_00430</name>
</gene>
<name>A0A6N3BFU1_MEDGN</name>
<feature type="transmembrane region" description="Helical" evidence="1">
    <location>
        <begin position="38"/>
        <end position="59"/>
    </location>
</feature>
<keyword evidence="1" id="KW-0472">Membrane</keyword>
<accession>A0A6N3BFU1</accession>
<dbReference type="EMBL" id="CACRUU010000056">
    <property type="protein sequence ID" value="VYU03726.1"/>
    <property type="molecule type" value="Genomic_DNA"/>
</dbReference>
<sequence length="67" mass="7369">MFTVWILLIVLAGTDRLGNTGFYQIFSVSFGGWNSLKTIFAVTLGGIVIIGVEYLVGVAKIRKQDIF</sequence>
<evidence type="ECO:0000313" key="2">
    <source>
        <dbReference type="EMBL" id="VYU03726.1"/>
    </source>
</evidence>